<proteinExistence type="predicted"/>
<dbReference type="GO" id="GO:0003677">
    <property type="term" value="F:DNA binding"/>
    <property type="evidence" value="ECO:0007669"/>
    <property type="project" value="InterPro"/>
</dbReference>
<gene>
    <name evidence="1" type="ORF">I5907_01990</name>
</gene>
<dbReference type="GO" id="GO:0006313">
    <property type="term" value="P:DNA transposition"/>
    <property type="evidence" value="ECO:0007669"/>
    <property type="project" value="InterPro"/>
</dbReference>
<evidence type="ECO:0008006" key="3">
    <source>
        <dbReference type="Google" id="ProtNLM"/>
    </source>
</evidence>
<keyword evidence="2" id="KW-1185">Reference proteome</keyword>
<dbReference type="GO" id="GO:0004803">
    <property type="term" value="F:transposase activity"/>
    <property type="evidence" value="ECO:0007669"/>
    <property type="project" value="InterPro"/>
</dbReference>
<organism evidence="1 2">
    <name type="scientific">Panacibacter microcysteis</name>
    <dbReference type="NCBI Taxonomy" id="2793269"/>
    <lineage>
        <taxon>Bacteria</taxon>
        <taxon>Pseudomonadati</taxon>
        <taxon>Bacteroidota</taxon>
        <taxon>Chitinophagia</taxon>
        <taxon>Chitinophagales</taxon>
        <taxon>Chitinophagaceae</taxon>
        <taxon>Panacibacter</taxon>
    </lineage>
</organism>
<protein>
    <recommendedName>
        <fullName evidence="3">Transposase IS200-like domain-containing protein</fullName>
    </recommendedName>
</protein>
<name>A0A931GSZ7_9BACT</name>
<sequence>MSVRTLKSEKGTSYFFTITNCKWISLFEYTNFYSKIYDWFNFLAKRGDRILGYCIMPNHLHGMVYLQKDSPVINEVIGEAKMLMSYAIAARLKRLNATQVLAQLQNAVSEYEKKKGLKHKVFEDSFDCKECFTYEFIQQKLQYMHYNPVKAGLVNIPELYEHSSAKFYITGEQGIYPVTHYAELYERGNN</sequence>
<dbReference type="Gene3D" id="3.30.70.1290">
    <property type="entry name" value="Transposase IS200-like"/>
    <property type="match status" value="1"/>
</dbReference>
<evidence type="ECO:0000313" key="2">
    <source>
        <dbReference type="Proteomes" id="UP000628448"/>
    </source>
</evidence>
<evidence type="ECO:0000313" key="1">
    <source>
        <dbReference type="EMBL" id="MBG9374981.1"/>
    </source>
</evidence>
<reference evidence="1" key="1">
    <citation type="submission" date="2020-11" db="EMBL/GenBank/DDBJ databases">
        <title>Bacterial whole genome sequence for Panacibacter sp. DH6.</title>
        <authorList>
            <person name="Le V."/>
            <person name="Ko S."/>
            <person name="Ahn C.-Y."/>
            <person name="Oh H.-M."/>
        </authorList>
    </citation>
    <scope>NUCLEOTIDE SEQUENCE</scope>
    <source>
        <strain evidence="1">DH6</strain>
    </source>
</reference>
<dbReference type="RefSeq" id="WP_196989062.1">
    <property type="nucleotide sequence ID" value="NZ_JADWYR010000001.1"/>
</dbReference>
<dbReference type="PANTHER" id="PTHR34322">
    <property type="entry name" value="TRANSPOSASE, Y1_TNP DOMAIN-CONTAINING"/>
    <property type="match status" value="1"/>
</dbReference>
<dbReference type="InterPro" id="IPR036515">
    <property type="entry name" value="Transposase_17_sf"/>
</dbReference>
<dbReference type="EMBL" id="JADWYR010000001">
    <property type="protein sequence ID" value="MBG9374981.1"/>
    <property type="molecule type" value="Genomic_DNA"/>
</dbReference>
<accession>A0A931GSZ7</accession>
<dbReference type="Proteomes" id="UP000628448">
    <property type="component" value="Unassembled WGS sequence"/>
</dbReference>
<dbReference type="AlphaFoldDB" id="A0A931GSZ7"/>
<dbReference type="PANTHER" id="PTHR34322:SF2">
    <property type="entry name" value="TRANSPOSASE IS200-LIKE DOMAIN-CONTAINING PROTEIN"/>
    <property type="match status" value="1"/>
</dbReference>
<comment type="caution">
    <text evidence="1">The sequence shown here is derived from an EMBL/GenBank/DDBJ whole genome shotgun (WGS) entry which is preliminary data.</text>
</comment>
<dbReference type="SUPFAM" id="SSF143422">
    <property type="entry name" value="Transposase IS200-like"/>
    <property type="match status" value="1"/>
</dbReference>